<reference evidence="1" key="1">
    <citation type="submission" date="2021-02" db="EMBL/GenBank/DDBJ databases">
        <authorList>
            <person name="Nowell W R."/>
        </authorList>
    </citation>
    <scope>NUCLEOTIDE SEQUENCE</scope>
</reference>
<accession>A0A8S2W7V9</accession>
<comment type="caution">
    <text evidence="1">The sequence shown here is derived from an EMBL/GenBank/DDBJ whole genome shotgun (WGS) entry which is preliminary data.</text>
</comment>
<protein>
    <submittedName>
        <fullName evidence="1">Uncharacterized protein</fullName>
    </submittedName>
</protein>
<name>A0A8S2W7V9_9BILA</name>
<dbReference type="EMBL" id="CAJOBA010078184">
    <property type="protein sequence ID" value="CAF4428600.1"/>
    <property type="molecule type" value="Genomic_DNA"/>
</dbReference>
<dbReference type="Proteomes" id="UP000682733">
    <property type="component" value="Unassembled WGS sequence"/>
</dbReference>
<proteinExistence type="predicted"/>
<evidence type="ECO:0000313" key="2">
    <source>
        <dbReference type="Proteomes" id="UP000682733"/>
    </source>
</evidence>
<gene>
    <name evidence="1" type="ORF">TMI583_LOCUS44790</name>
</gene>
<sequence length="62" mass="7367">NEFQQTYKSSDSIKIISVEEHCNNDVRVWLIELKLIDKIDNDELDGLYKYFKDQFSGETTSY</sequence>
<feature type="non-terminal residue" evidence="1">
    <location>
        <position position="62"/>
    </location>
</feature>
<organism evidence="1 2">
    <name type="scientific">Didymodactylos carnosus</name>
    <dbReference type="NCBI Taxonomy" id="1234261"/>
    <lineage>
        <taxon>Eukaryota</taxon>
        <taxon>Metazoa</taxon>
        <taxon>Spiralia</taxon>
        <taxon>Gnathifera</taxon>
        <taxon>Rotifera</taxon>
        <taxon>Eurotatoria</taxon>
        <taxon>Bdelloidea</taxon>
        <taxon>Philodinida</taxon>
        <taxon>Philodinidae</taxon>
        <taxon>Didymodactylos</taxon>
    </lineage>
</organism>
<feature type="non-terminal residue" evidence="1">
    <location>
        <position position="1"/>
    </location>
</feature>
<dbReference type="AlphaFoldDB" id="A0A8S2W7V9"/>
<evidence type="ECO:0000313" key="1">
    <source>
        <dbReference type="EMBL" id="CAF4428600.1"/>
    </source>
</evidence>